<keyword evidence="2 4" id="KW-0378">Hydrolase</keyword>
<dbReference type="InterPro" id="IPR011059">
    <property type="entry name" value="Metal-dep_hydrolase_composite"/>
</dbReference>
<dbReference type="Pfam" id="PF00449">
    <property type="entry name" value="Urease_alpha"/>
    <property type="match status" value="1"/>
</dbReference>
<evidence type="ECO:0000259" key="3">
    <source>
        <dbReference type="Pfam" id="PF00449"/>
    </source>
</evidence>
<dbReference type="GO" id="GO:0009039">
    <property type="term" value="F:urease activity"/>
    <property type="evidence" value="ECO:0007669"/>
    <property type="project" value="UniProtKB-EC"/>
</dbReference>
<protein>
    <submittedName>
        <fullName evidence="4">Urease subunit alpha</fullName>
        <ecNumber evidence="4">3.5.1.5</ecNumber>
    </submittedName>
</protein>
<name>A0A5J6ZCM9_9CORY</name>
<dbReference type="InterPro" id="IPR011612">
    <property type="entry name" value="Urease_alpha_N_dom"/>
</dbReference>
<dbReference type="KEGG" id="cuo:CUROG_09425"/>
<dbReference type="PANTHER" id="PTHR43440">
    <property type="entry name" value="UREASE"/>
    <property type="match status" value="1"/>
</dbReference>
<dbReference type="OrthoDB" id="9802793at2"/>
<dbReference type="AlphaFoldDB" id="A0A5J6ZCM9"/>
<dbReference type="Proteomes" id="UP000326711">
    <property type="component" value="Chromosome"/>
</dbReference>
<keyword evidence="5" id="KW-1185">Reference proteome</keyword>
<feature type="domain" description="Urease alpha-subunit N-terminal" evidence="3">
    <location>
        <begin position="3"/>
        <end position="66"/>
    </location>
</feature>
<accession>A0A5J6ZCM9</accession>
<dbReference type="Gene3D" id="2.30.40.10">
    <property type="entry name" value="Urease, subunit C, domain 1"/>
    <property type="match status" value="1"/>
</dbReference>
<dbReference type="InterPro" id="IPR050112">
    <property type="entry name" value="Urease_alpha_subunit"/>
</dbReference>
<gene>
    <name evidence="4" type="primary">ureC</name>
    <name evidence="4" type="ORF">CUROG_09425</name>
</gene>
<sequence length="90" mass="9639">MISIDRSRYAEIYGPTEGDVVRLADTNLRIRIEKDYSAGSYGDESVYGSGKAVRDGTAQDPTAVDPLDAADIEIRQPRRSGAGTACFPAA</sequence>
<organism evidence="4 5">
    <name type="scientific">Corynebacterium urogenitale</name>
    <dbReference type="NCBI Taxonomy" id="2487892"/>
    <lineage>
        <taxon>Bacteria</taxon>
        <taxon>Bacillati</taxon>
        <taxon>Actinomycetota</taxon>
        <taxon>Actinomycetes</taxon>
        <taxon>Mycobacteriales</taxon>
        <taxon>Corynebacteriaceae</taxon>
        <taxon>Corynebacterium</taxon>
    </lineage>
</organism>
<dbReference type="EMBL" id="CP045032">
    <property type="protein sequence ID" value="QFQ03229.1"/>
    <property type="molecule type" value="Genomic_DNA"/>
</dbReference>
<dbReference type="RefSeq" id="WP_151903491.1">
    <property type="nucleotide sequence ID" value="NZ_CP045032.1"/>
</dbReference>
<dbReference type="EC" id="3.5.1.5" evidence="4"/>
<reference evidence="5" key="1">
    <citation type="submission" date="2019-10" db="EMBL/GenBank/DDBJ databases">
        <title>Complete genome sequence of Corynebacterium urogenitalis DSM 108747, isolated from the genital tract of a cow.</title>
        <authorList>
            <person name="Ruckert C."/>
            <person name="Ballas P."/>
            <person name="Wagener K."/>
            <person name="Drillich M."/>
            <person name="Kaempfer P."/>
            <person name="Busse H.-J."/>
            <person name="Ehling-Schulz M."/>
        </authorList>
    </citation>
    <scope>NUCLEOTIDE SEQUENCE [LARGE SCALE GENOMIC DNA]</scope>
    <source>
        <strain evidence="5">LMM 1652</strain>
    </source>
</reference>
<dbReference type="GO" id="GO:0046872">
    <property type="term" value="F:metal ion binding"/>
    <property type="evidence" value="ECO:0007669"/>
    <property type="project" value="UniProtKB-KW"/>
</dbReference>
<proteinExistence type="predicted"/>
<dbReference type="SUPFAM" id="SSF51338">
    <property type="entry name" value="Composite domain of metallo-dependent hydrolases"/>
    <property type="match status" value="1"/>
</dbReference>
<evidence type="ECO:0000313" key="5">
    <source>
        <dbReference type="Proteomes" id="UP000326711"/>
    </source>
</evidence>
<evidence type="ECO:0000256" key="2">
    <source>
        <dbReference type="ARBA" id="ARBA00022801"/>
    </source>
</evidence>
<evidence type="ECO:0000256" key="1">
    <source>
        <dbReference type="ARBA" id="ARBA00022723"/>
    </source>
</evidence>
<keyword evidence="1" id="KW-0479">Metal-binding</keyword>
<dbReference type="PANTHER" id="PTHR43440:SF1">
    <property type="entry name" value="UREASE"/>
    <property type="match status" value="1"/>
</dbReference>
<evidence type="ECO:0000313" key="4">
    <source>
        <dbReference type="EMBL" id="QFQ03229.1"/>
    </source>
</evidence>